<evidence type="ECO:0000256" key="1">
    <source>
        <dbReference type="ARBA" id="ARBA00000586"/>
    </source>
</evidence>
<dbReference type="STRING" id="565045.NOR51B_2124"/>
<name>B8KU97_9GAMM</name>
<evidence type="ECO:0000256" key="11">
    <source>
        <dbReference type="SAM" id="Phobius"/>
    </source>
</evidence>
<comment type="cofactor">
    <cofactor evidence="2">
        <name>Mg(2+)</name>
        <dbReference type="ChEBI" id="CHEBI:18420"/>
    </cofactor>
</comment>
<keyword evidence="8" id="KW-0460">Magnesium</keyword>
<sequence>MIQTEQRASDKAITVERDALRRLCVKALLLGLLPALIVLLWILLIREPGLQSGAAEQLGSTLAGQRAGSIHGVLESFQARLQALSHRVNGAAADTDLNPSDLGFPEASVLNIIPLDDRGTVGLDPEFWGIESHVAIDLIRQAQSGNIKQIEAIKRDGRWHVLMAQGFDFRGRSAATVALLWIPSDRFGAILNQGESLGTWALVQQHGGGPEQLLAGTAITGSGTYSADVKNTPWQVLFRPADALLDQTRPGSLLLMIAIAAVLVSGAAGAYLLLIGLPKEIAREAKRILDLSGNNHNIALRVPQLQPLATLLYQLNHLNRRKVRSPMRVRSDHEDAASSPRAETTPMSAFSTPPVASVEEVDEATDQPDTEATAATPVPEEATPESFASIIRAHGIRGEVDAIMNDATMKQLGFGLADLAKSHNISTLLLAMDARPSGKQLHTTLAQALLAGNCDIVDLGTVPLPLLHYATATGDVDSGIAITGAGAPRSVNGLDVIIAGNVIGKVDLDALQAFASDEHSGGGKGHFTGRDIRHDYLDKIAVDIGLGLPLKLVVDHHFSATSLVASDVFTAIGCEVISIDDANTDTAPGTELTLQERIAALAPQVTSHGADLGIVFDAEGEQIHTITNRGKPVHAEHVLALLAQDVLERHPGIDILHDLRASRTTTQLLAKAGGRVLPTASSNAVMAASMRDTGALMGGSADGAIYFNDRWYGTADGIYAASRLLELLGSSPSSYDDLINDLPRISPQLSANLACSDEDNRKLFAALSRHTGLAESRLTMKDGLRADFHDGWIAVTQKRAETGLIVTVEANDEAGLERLAGKITAILSDIEPRFALNF</sequence>
<dbReference type="Pfam" id="PF02878">
    <property type="entry name" value="PGM_PMM_I"/>
    <property type="match status" value="1"/>
</dbReference>
<evidence type="ECO:0000256" key="2">
    <source>
        <dbReference type="ARBA" id="ARBA00001946"/>
    </source>
</evidence>
<dbReference type="eggNOG" id="COG1109">
    <property type="taxonomic scope" value="Bacteria"/>
</dbReference>
<comment type="catalytic activity">
    <reaction evidence="1">
        <text>alpha-D-mannose 1-phosphate = D-mannose 6-phosphate</text>
        <dbReference type="Rhea" id="RHEA:11140"/>
        <dbReference type="ChEBI" id="CHEBI:58409"/>
        <dbReference type="ChEBI" id="CHEBI:58735"/>
        <dbReference type="EC" id="5.4.2.8"/>
    </reaction>
</comment>
<protein>
    <recommendedName>
        <fullName evidence="5">phosphomannomutase</fullName>
        <ecNumber evidence="5">5.4.2.8</ecNumber>
    </recommendedName>
</protein>
<dbReference type="Pfam" id="PF02880">
    <property type="entry name" value="PGM_PMM_III"/>
    <property type="match status" value="1"/>
</dbReference>
<dbReference type="GO" id="GO:0004615">
    <property type="term" value="F:phosphomannomutase activity"/>
    <property type="evidence" value="ECO:0007669"/>
    <property type="project" value="UniProtKB-EC"/>
</dbReference>
<dbReference type="InterPro" id="IPR036900">
    <property type="entry name" value="A-D-PHexomutase_C_sf"/>
</dbReference>
<comment type="similarity">
    <text evidence="4">Belongs to the phosphohexose mutase family.</text>
</comment>
<dbReference type="OrthoDB" id="9803322at2"/>
<reference evidence="15" key="1">
    <citation type="journal article" date="2013" name="BMC Microbiol.">
        <title>Taxonomy and evolution of bacteriochlorophyll a-containing members of the OM60/NOR5 clade of marine gammaproteobacteria: description of Luminiphilus syltensis gen. nov., sp. nov., reclassification of Haliea rubra as Pseudohaliea rubra gen. nov., comb. nov., and emendation of Chromatocurvus halotolerans.</title>
        <authorList>
            <person name="Spring S."/>
            <person name="Riedel T."/>
            <person name="Sproer C."/>
            <person name="Yan S."/>
            <person name="Harder J."/>
            <person name="Fuchs B.M."/>
        </authorList>
    </citation>
    <scope>NUCLEOTIDE SEQUENCE [LARGE SCALE GENOMIC DNA]</scope>
    <source>
        <strain evidence="15">NOR51-B</strain>
    </source>
</reference>
<gene>
    <name evidence="14" type="ORF">NOR51B_2124</name>
</gene>
<feature type="compositionally biased region" description="Acidic residues" evidence="10">
    <location>
        <begin position="359"/>
        <end position="369"/>
    </location>
</feature>
<keyword evidence="9 14" id="KW-0413">Isomerase</keyword>
<dbReference type="GO" id="GO:0005975">
    <property type="term" value="P:carbohydrate metabolic process"/>
    <property type="evidence" value="ECO:0007669"/>
    <property type="project" value="InterPro"/>
</dbReference>
<dbReference type="PANTHER" id="PTHR43771">
    <property type="entry name" value="PHOSPHOMANNOMUTASE"/>
    <property type="match status" value="1"/>
</dbReference>
<accession>B8KU97</accession>
<dbReference type="Gene3D" id="3.40.120.10">
    <property type="entry name" value="Alpha-D-Glucose-1,6-Bisphosphate, subunit A, domain 3"/>
    <property type="match status" value="3"/>
</dbReference>
<feature type="domain" description="Alpha-D-phosphohexomutase alpha/beta/alpha" evidence="13">
    <location>
        <begin position="636"/>
        <end position="743"/>
    </location>
</feature>
<feature type="domain" description="Alpha-D-phosphohexomutase alpha/beta/alpha" evidence="12">
    <location>
        <begin position="391"/>
        <end position="501"/>
    </location>
</feature>
<dbReference type="InterPro" id="IPR005846">
    <property type="entry name" value="A-D-PHexomutase_a/b/a-III"/>
</dbReference>
<evidence type="ECO:0000313" key="15">
    <source>
        <dbReference type="Proteomes" id="UP000004699"/>
    </source>
</evidence>
<feature type="compositionally biased region" description="Low complexity" evidence="10">
    <location>
        <begin position="370"/>
        <end position="385"/>
    </location>
</feature>
<keyword evidence="15" id="KW-1185">Reference proteome</keyword>
<dbReference type="EMBL" id="DS999411">
    <property type="protein sequence ID" value="EED36176.1"/>
    <property type="molecule type" value="Genomic_DNA"/>
</dbReference>
<organism evidence="14 15">
    <name type="scientific">Luminiphilus syltensis NOR5-1B</name>
    <dbReference type="NCBI Taxonomy" id="565045"/>
    <lineage>
        <taxon>Bacteria</taxon>
        <taxon>Pseudomonadati</taxon>
        <taxon>Pseudomonadota</taxon>
        <taxon>Gammaproteobacteria</taxon>
        <taxon>Cellvibrionales</taxon>
        <taxon>Halieaceae</taxon>
        <taxon>Luminiphilus</taxon>
    </lineage>
</organism>
<keyword evidence="6" id="KW-0597">Phosphoprotein</keyword>
<comment type="pathway">
    <text evidence="3">Nucleotide-sugar biosynthesis; GDP-alpha-D-mannose biosynthesis; alpha-D-mannose 1-phosphate from D-fructose 6-phosphate: step 2/2.</text>
</comment>
<evidence type="ECO:0000313" key="14">
    <source>
        <dbReference type="EMBL" id="EED36176.1"/>
    </source>
</evidence>
<dbReference type="InterPro" id="IPR016055">
    <property type="entry name" value="A-D-PHexomutase_a/b/a-I/II/III"/>
</dbReference>
<dbReference type="Gene3D" id="3.30.310.50">
    <property type="entry name" value="Alpha-D-phosphohexomutase, C-terminal domain"/>
    <property type="match status" value="1"/>
</dbReference>
<evidence type="ECO:0000256" key="7">
    <source>
        <dbReference type="ARBA" id="ARBA00022723"/>
    </source>
</evidence>
<feature type="region of interest" description="Disordered" evidence="10">
    <location>
        <begin position="323"/>
        <end position="385"/>
    </location>
</feature>
<evidence type="ECO:0000259" key="12">
    <source>
        <dbReference type="Pfam" id="PF02878"/>
    </source>
</evidence>
<evidence type="ECO:0000256" key="4">
    <source>
        <dbReference type="ARBA" id="ARBA00010231"/>
    </source>
</evidence>
<keyword evidence="11" id="KW-0812">Transmembrane</keyword>
<evidence type="ECO:0000256" key="5">
    <source>
        <dbReference type="ARBA" id="ARBA00012730"/>
    </source>
</evidence>
<dbReference type="PANTHER" id="PTHR43771:SF2">
    <property type="entry name" value="PHOSPHOMANNOMUTASE_PHOSPHOGLUCOMUTASE"/>
    <property type="match status" value="1"/>
</dbReference>
<dbReference type="SUPFAM" id="SSF53738">
    <property type="entry name" value="Phosphoglucomutase, first 3 domains"/>
    <property type="match status" value="3"/>
</dbReference>
<dbReference type="RefSeq" id="WP_009020920.1">
    <property type="nucleotide sequence ID" value="NZ_DS999411.1"/>
</dbReference>
<proteinExistence type="inferred from homology"/>
<dbReference type="AlphaFoldDB" id="B8KU97"/>
<dbReference type="HOGENOM" id="CLU_013562_0_1_6"/>
<feature type="compositionally biased region" description="Polar residues" evidence="10">
    <location>
        <begin position="341"/>
        <end position="351"/>
    </location>
</feature>
<keyword evidence="7" id="KW-0479">Metal-binding</keyword>
<dbReference type="InterPro" id="IPR005844">
    <property type="entry name" value="A-D-PHexomutase_a/b/a-I"/>
</dbReference>
<dbReference type="EC" id="5.4.2.8" evidence="5"/>
<evidence type="ECO:0000256" key="6">
    <source>
        <dbReference type="ARBA" id="ARBA00022553"/>
    </source>
</evidence>
<keyword evidence="11" id="KW-1133">Transmembrane helix</keyword>
<evidence type="ECO:0000256" key="10">
    <source>
        <dbReference type="SAM" id="MobiDB-lite"/>
    </source>
</evidence>
<keyword evidence="11" id="KW-0472">Membrane</keyword>
<feature type="transmembrane region" description="Helical" evidence="11">
    <location>
        <begin position="23"/>
        <end position="44"/>
    </location>
</feature>
<evidence type="ECO:0000259" key="13">
    <source>
        <dbReference type="Pfam" id="PF02880"/>
    </source>
</evidence>
<evidence type="ECO:0000256" key="8">
    <source>
        <dbReference type="ARBA" id="ARBA00022842"/>
    </source>
</evidence>
<dbReference type="GO" id="GO:0046872">
    <property type="term" value="F:metal ion binding"/>
    <property type="evidence" value="ECO:0007669"/>
    <property type="project" value="UniProtKB-KW"/>
</dbReference>
<evidence type="ECO:0000256" key="3">
    <source>
        <dbReference type="ARBA" id="ARBA00004699"/>
    </source>
</evidence>
<dbReference type="SUPFAM" id="SSF55957">
    <property type="entry name" value="Phosphoglucomutase, C-terminal domain"/>
    <property type="match status" value="1"/>
</dbReference>
<evidence type="ECO:0000256" key="9">
    <source>
        <dbReference type="ARBA" id="ARBA00023235"/>
    </source>
</evidence>
<dbReference type="Proteomes" id="UP000004699">
    <property type="component" value="Unassembled WGS sequence"/>
</dbReference>